<feature type="region of interest" description="Disordered" evidence="1">
    <location>
        <begin position="333"/>
        <end position="364"/>
    </location>
</feature>
<name>A0AA40EZ28_9PEZI</name>
<feature type="compositionally biased region" description="Polar residues" evidence="1">
    <location>
        <begin position="443"/>
        <end position="471"/>
    </location>
</feature>
<sequence>MPNQDLFNLKSLMPEQEQFLFDRKSPELKPADIADEFNRRFNPPALITAHQVTSVMIKCRKRKSRNPHYVATTAPTRSFRIEPVSICTLCVSQVRANPHLLHSQPNVDRESQSEQPMVNPRRRQIAADPVLDHQNQHIPPHVQSNIGNLHQSQSMATHGGLGVVDLGLGQPLPSPSSAGLGARAPVSPTMLDYSYQGPYPPTPNSMTSSTPSTSDTSGSGEPAYDFENGAYRPPVYPQTHASFVVPNQSFASPTAVRNPFPMVPGSQPGTLGFQPPMYPQQMQARDQAEMMYPAGMPMVAMNMASAVSTGPLRPTFAPARLPPAYGALPSREVGRIPGQNPFAPHGQARGGSHGSQTPAPGSAYMTSSARVNVNMPPQAQASAYMSQPTGPQAPMMPANNDPSLPSVDPSLAPTPGPQHNLGAQANADPEGRTIRLPRLGETASEQDFGSQAGQQVQPEQDFRSQPHQQVVQPEIPDFPPKEHLQSLLPGVPRGFTDGSRSVDCLLALHEEGCRCGRSSGPEDGSREQEDSERDGGGDGFG</sequence>
<feature type="region of interest" description="Disordered" evidence="1">
    <location>
        <begin position="512"/>
        <end position="541"/>
    </location>
</feature>
<dbReference type="EMBL" id="JAUKTV010000001">
    <property type="protein sequence ID" value="KAK0748056.1"/>
    <property type="molecule type" value="Genomic_DNA"/>
</dbReference>
<evidence type="ECO:0000313" key="3">
    <source>
        <dbReference type="Proteomes" id="UP001172159"/>
    </source>
</evidence>
<feature type="region of interest" description="Disordered" evidence="1">
    <location>
        <begin position="174"/>
        <end position="231"/>
    </location>
</feature>
<protein>
    <submittedName>
        <fullName evidence="2">Uncharacterized protein</fullName>
    </submittedName>
</protein>
<dbReference type="Proteomes" id="UP001172159">
    <property type="component" value="Unassembled WGS sequence"/>
</dbReference>
<gene>
    <name evidence="2" type="ORF">B0T21DRAFT_419564</name>
</gene>
<organism evidence="2 3">
    <name type="scientific">Apiosordaria backusii</name>
    <dbReference type="NCBI Taxonomy" id="314023"/>
    <lineage>
        <taxon>Eukaryota</taxon>
        <taxon>Fungi</taxon>
        <taxon>Dikarya</taxon>
        <taxon>Ascomycota</taxon>
        <taxon>Pezizomycotina</taxon>
        <taxon>Sordariomycetes</taxon>
        <taxon>Sordariomycetidae</taxon>
        <taxon>Sordariales</taxon>
        <taxon>Lasiosphaeriaceae</taxon>
        <taxon>Apiosordaria</taxon>
    </lineage>
</organism>
<feature type="compositionally biased region" description="Basic and acidic residues" evidence="1">
    <location>
        <begin position="523"/>
        <end position="541"/>
    </location>
</feature>
<comment type="caution">
    <text evidence="2">The sequence shown here is derived from an EMBL/GenBank/DDBJ whole genome shotgun (WGS) entry which is preliminary data.</text>
</comment>
<reference evidence="2" key="1">
    <citation type="submission" date="2023-06" db="EMBL/GenBank/DDBJ databases">
        <title>Genome-scale phylogeny and comparative genomics of the fungal order Sordariales.</title>
        <authorList>
            <consortium name="Lawrence Berkeley National Laboratory"/>
            <person name="Hensen N."/>
            <person name="Bonometti L."/>
            <person name="Westerberg I."/>
            <person name="Brannstrom I.O."/>
            <person name="Guillou S."/>
            <person name="Cros-Aarteil S."/>
            <person name="Calhoun S."/>
            <person name="Haridas S."/>
            <person name="Kuo A."/>
            <person name="Mondo S."/>
            <person name="Pangilinan J."/>
            <person name="Riley R."/>
            <person name="Labutti K."/>
            <person name="Andreopoulos B."/>
            <person name="Lipzen A."/>
            <person name="Chen C."/>
            <person name="Yanf M."/>
            <person name="Daum C."/>
            <person name="Ng V."/>
            <person name="Clum A."/>
            <person name="Steindorff A."/>
            <person name="Ohm R."/>
            <person name="Martin F."/>
            <person name="Silar P."/>
            <person name="Natvig D."/>
            <person name="Lalanne C."/>
            <person name="Gautier V."/>
            <person name="Ament-Velasquez S.L."/>
            <person name="Kruys A."/>
            <person name="Hutchinson M.I."/>
            <person name="Powell A.J."/>
            <person name="Barry K."/>
            <person name="Miller A.N."/>
            <person name="Grigoriev I.V."/>
            <person name="Debuchy R."/>
            <person name="Gladieux P."/>
            <person name="Thoren M.H."/>
            <person name="Johannesson H."/>
        </authorList>
    </citation>
    <scope>NUCLEOTIDE SEQUENCE</scope>
    <source>
        <strain evidence="2">CBS 540.89</strain>
    </source>
</reference>
<evidence type="ECO:0000256" key="1">
    <source>
        <dbReference type="SAM" id="MobiDB-lite"/>
    </source>
</evidence>
<feature type="compositionally biased region" description="Polar residues" evidence="1">
    <location>
        <begin position="354"/>
        <end position="364"/>
    </location>
</feature>
<feature type="compositionally biased region" description="Low complexity" evidence="1">
    <location>
        <begin position="204"/>
        <end position="219"/>
    </location>
</feature>
<dbReference type="AlphaFoldDB" id="A0AA40EZ28"/>
<feature type="region of interest" description="Disordered" evidence="1">
    <location>
        <begin position="381"/>
        <end position="430"/>
    </location>
</feature>
<accession>A0AA40EZ28</accession>
<proteinExistence type="predicted"/>
<evidence type="ECO:0000313" key="2">
    <source>
        <dbReference type="EMBL" id="KAK0748056.1"/>
    </source>
</evidence>
<feature type="compositionally biased region" description="Polar residues" evidence="1">
    <location>
        <begin position="381"/>
        <end position="390"/>
    </location>
</feature>
<keyword evidence="3" id="KW-1185">Reference proteome</keyword>
<feature type="region of interest" description="Disordered" evidence="1">
    <location>
        <begin position="443"/>
        <end position="479"/>
    </location>
</feature>